<dbReference type="SUPFAM" id="SSF109854">
    <property type="entry name" value="DinB/YfiT-like putative metalloenzymes"/>
    <property type="match status" value="1"/>
</dbReference>
<name>X1C6M9_9ZZZZ</name>
<feature type="domain" description="DinB-like" evidence="2">
    <location>
        <begin position="11"/>
        <end position="138"/>
    </location>
</feature>
<evidence type="ECO:0000313" key="3">
    <source>
        <dbReference type="EMBL" id="GAH03017.1"/>
    </source>
</evidence>
<dbReference type="InterPro" id="IPR024775">
    <property type="entry name" value="DinB-like"/>
</dbReference>
<sequence>MEAAKLIRYVHASRRRYLQTLKELHWEEVVKDRGASFSSIRDILLHALNIEDRMINYIATGKVQEWVQGDVGNFVDFSSIEKRVNEVEGKVDAYLKKLSERELARDVVVPRRRGPPSTMTVEDLLVQVAIENIAHMGEFIAILWRIDERPPFMSWSNFLEEGT</sequence>
<organism evidence="3">
    <name type="scientific">marine sediment metagenome</name>
    <dbReference type="NCBI Taxonomy" id="412755"/>
    <lineage>
        <taxon>unclassified sequences</taxon>
        <taxon>metagenomes</taxon>
        <taxon>ecological metagenomes</taxon>
    </lineage>
</organism>
<comment type="caution">
    <text evidence="3">The sequence shown here is derived from an EMBL/GenBank/DDBJ whole genome shotgun (WGS) entry which is preliminary data.</text>
</comment>
<reference evidence="3" key="1">
    <citation type="journal article" date="2014" name="Front. Microbiol.">
        <title>High frequency of phylogenetically diverse reductive dehalogenase-homologous genes in deep subseafloor sedimentary metagenomes.</title>
        <authorList>
            <person name="Kawai M."/>
            <person name="Futagami T."/>
            <person name="Toyoda A."/>
            <person name="Takaki Y."/>
            <person name="Nishi S."/>
            <person name="Hori S."/>
            <person name="Arai W."/>
            <person name="Tsubouchi T."/>
            <person name="Morono Y."/>
            <person name="Uchiyama I."/>
            <person name="Ito T."/>
            <person name="Fujiyama A."/>
            <person name="Inagaki F."/>
            <person name="Takami H."/>
        </authorList>
    </citation>
    <scope>NUCLEOTIDE SEQUENCE</scope>
    <source>
        <strain evidence="3">Expedition CK06-06</strain>
    </source>
</reference>
<evidence type="ECO:0000256" key="1">
    <source>
        <dbReference type="ARBA" id="ARBA00022723"/>
    </source>
</evidence>
<dbReference type="AlphaFoldDB" id="X1C6M9"/>
<evidence type="ECO:0000259" key="2">
    <source>
        <dbReference type="Pfam" id="PF12867"/>
    </source>
</evidence>
<dbReference type="PANTHER" id="PTHR37302">
    <property type="entry name" value="SLR1116 PROTEIN"/>
    <property type="match status" value="1"/>
</dbReference>
<dbReference type="InterPro" id="IPR007837">
    <property type="entry name" value="DinB"/>
</dbReference>
<gene>
    <name evidence="3" type="ORF">S01H4_37815</name>
</gene>
<dbReference type="EMBL" id="BART01020342">
    <property type="protein sequence ID" value="GAH03017.1"/>
    <property type="molecule type" value="Genomic_DNA"/>
</dbReference>
<accession>X1C6M9</accession>
<dbReference type="GO" id="GO:0046872">
    <property type="term" value="F:metal ion binding"/>
    <property type="evidence" value="ECO:0007669"/>
    <property type="project" value="UniProtKB-KW"/>
</dbReference>
<dbReference type="PANTHER" id="PTHR37302:SF3">
    <property type="entry name" value="DAMAGE-INDUCIBLE PROTEIN DINB"/>
    <property type="match status" value="1"/>
</dbReference>
<keyword evidence="1" id="KW-0479">Metal-binding</keyword>
<protein>
    <recommendedName>
        <fullName evidence="2">DinB-like domain-containing protein</fullName>
    </recommendedName>
</protein>
<dbReference type="InterPro" id="IPR034660">
    <property type="entry name" value="DinB/YfiT-like"/>
</dbReference>
<proteinExistence type="predicted"/>
<dbReference type="Gene3D" id="1.20.120.450">
    <property type="entry name" value="dinb family like domain"/>
    <property type="match status" value="1"/>
</dbReference>
<dbReference type="Pfam" id="PF12867">
    <property type="entry name" value="DinB_2"/>
    <property type="match status" value="1"/>
</dbReference>